<proteinExistence type="predicted"/>
<organism evidence="1 2">
    <name type="scientific">Rhabditophanes sp. KR3021</name>
    <dbReference type="NCBI Taxonomy" id="114890"/>
    <lineage>
        <taxon>Eukaryota</taxon>
        <taxon>Metazoa</taxon>
        <taxon>Ecdysozoa</taxon>
        <taxon>Nematoda</taxon>
        <taxon>Chromadorea</taxon>
        <taxon>Rhabditida</taxon>
        <taxon>Tylenchina</taxon>
        <taxon>Panagrolaimomorpha</taxon>
        <taxon>Strongyloidoidea</taxon>
        <taxon>Alloionematidae</taxon>
        <taxon>Rhabditophanes</taxon>
    </lineage>
</organism>
<name>A0AC35U3H5_9BILA</name>
<dbReference type="Proteomes" id="UP000095286">
    <property type="component" value="Unplaced"/>
</dbReference>
<evidence type="ECO:0000313" key="2">
    <source>
        <dbReference type="WBParaSite" id="RSKR_0000715100.1"/>
    </source>
</evidence>
<protein>
    <submittedName>
        <fullName evidence="2">Aquaporin</fullName>
    </submittedName>
</protein>
<sequence>MIPLPAAPFRKILHDKFFIKSKIQRELIAEFFCTWFLMFAGIAINLNNTVRKGPGLTFMEGEVGWILVVFMAIQMGFSISGSHMNPAFSLFAVTQGTLTFIHFIYYAIAQFLGAFCGAALAYFCFIGEFLLTWST</sequence>
<evidence type="ECO:0000313" key="1">
    <source>
        <dbReference type="Proteomes" id="UP000095286"/>
    </source>
</evidence>
<accession>A0AC35U3H5</accession>
<reference evidence="2" key="1">
    <citation type="submission" date="2016-11" db="UniProtKB">
        <authorList>
            <consortium name="WormBaseParasite"/>
        </authorList>
    </citation>
    <scope>IDENTIFICATION</scope>
    <source>
        <strain evidence="2">KR3021</strain>
    </source>
</reference>
<dbReference type="WBParaSite" id="RSKR_0000715100.1">
    <property type="protein sequence ID" value="RSKR_0000715100.1"/>
    <property type="gene ID" value="RSKR_0000715100"/>
</dbReference>